<dbReference type="Gene3D" id="3.30.870.10">
    <property type="entry name" value="Endonuclease Chain A"/>
    <property type="match status" value="2"/>
</dbReference>
<comment type="subcellular location">
    <subcellularLocation>
        <location evidence="1">Nucleus</location>
    </subcellularLocation>
</comment>
<evidence type="ECO:0000256" key="8">
    <source>
        <dbReference type="ARBA" id="ARBA00023242"/>
    </source>
</evidence>
<feature type="active site" description="Nucleophile" evidence="9">
    <location>
        <position position="348"/>
    </location>
</feature>
<dbReference type="GO" id="GO:0005634">
    <property type="term" value="C:nucleus"/>
    <property type="evidence" value="ECO:0007669"/>
    <property type="project" value="UniProtKB-SubCell"/>
</dbReference>
<keyword evidence="6" id="KW-0269">Exonuclease</keyword>
<sequence length="675" mass="77278">MNTAVKKLCPFKEKCYRKNPIHFSEMSHPHLEALLANQLDGMIEIPEVLNFTCDDRSQLLDQLKVLQMVLRKEREKNGDNSTPITSSQLSKAQSSLSSKESLQEKVVKHKEGMAQKRQDKLKQMDAEAQALSRALSSHEERENSDDTKTKKRSYSSVTAGSVTKKMKEIKIESSAHTKKSQQIIGDSQSSSTSREQSKSSSKGTSIMDMYQACETEKSRKEVREEAIRRMRQSGYDVSIVDPGEFAIKYALSAPYHVFFTRVEKSKATYSQQFSVTFPEILDRSLGEIVNSLHLNFMVDVGWLCLQYLLAAQRPDMMILYGDRVDTENVSRNITMIHVDMPNPFGCHHTKIMILRYKDDGIRVVVSTANLYTQDWENRTQGLWVSPHLPPLPESADSTDGESPTNFKKDFERYLSKYRNSALTEWIWAVRKADFSAVNVFFVASVPGTHSNFEIDSWGHRKLAQILSRHATLPPDAPQWSLIAQCSSIGSLGPNYESWLSKEIIPSMSRETTQGLKSHPKFQFIYPSVENYKRSFDFQTLSSCLPYSLKMHSKQQWIESYLYQWKSTRIERDRAIPHIKSYMRISPDLKSIPWFVLTSANLSKAAWGVQRSNYYITNYEAGVVFLPKFITGTTTFPIEDEEDPAVPIFRIPYDLPLCRYDSADSPFVNEFFSTHS</sequence>
<keyword evidence="4" id="KW-0227">DNA damage</keyword>
<keyword evidence="7" id="KW-0234">DNA repair</keyword>
<feature type="region of interest" description="Disordered" evidence="12">
    <location>
        <begin position="74"/>
        <end position="208"/>
    </location>
</feature>
<dbReference type="GO" id="GO:0004527">
    <property type="term" value="F:exonuclease activity"/>
    <property type="evidence" value="ECO:0007669"/>
    <property type="project" value="UniProtKB-KW"/>
</dbReference>
<dbReference type="InterPro" id="IPR010347">
    <property type="entry name" value="Tdp1"/>
</dbReference>
<evidence type="ECO:0000256" key="2">
    <source>
        <dbReference type="ARBA" id="ARBA00010205"/>
    </source>
</evidence>
<accession>A0A6P3XBK5</accession>
<dbReference type="Pfam" id="PF06087">
    <property type="entry name" value="Tyr-DNA_phospho"/>
    <property type="match status" value="1"/>
</dbReference>
<evidence type="ECO:0000259" key="13">
    <source>
        <dbReference type="Pfam" id="PF10283"/>
    </source>
</evidence>
<feature type="binding site" evidence="10">
    <location>
        <position position="579"/>
    </location>
    <ligand>
        <name>substrate</name>
    </ligand>
</feature>
<dbReference type="GO" id="GO:0006281">
    <property type="term" value="P:DNA repair"/>
    <property type="evidence" value="ECO:0007669"/>
    <property type="project" value="UniProtKB-KW"/>
</dbReference>
<dbReference type="AlphaFoldDB" id="A0A6P3XBK5"/>
<organism evidence="14 15">
    <name type="scientific">Dinoponera quadriceps</name>
    <name type="common">South American ant</name>
    <dbReference type="NCBI Taxonomy" id="609295"/>
    <lineage>
        <taxon>Eukaryota</taxon>
        <taxon>Metazoa</taxon>
        <taxon>Ecdysozoa</taxon>
        <taxon>Arthropoda</taxon>
        <taxon>Hexapoda</taxon>
        <taxon>Insecta</taxon>
        <taxon>Pterygota</taxon>
        <taxon>Neoptera</taxon>
        <taxon>Endopterygota</taxon>
        <taxon>Hymenoptera</taxon>
        <taxon>Apocrita</taxon>
        <taxon>Aculeata</taxon>
        <taxon>Formicoidea</taxon>
        <taxon>Formicidae</taxon>
        <taxon>Ponerinae</taxon>
        <taxon>Ponerini</taxon>
        <taxon>Dinoponera</taxon>
    </lineage>
</organism>
<dbReference type="Proteomes" id="UP000515204">
    <property type="component" value="Unplaced"/>
</dbReference>
<dbReference type="CDD" id="cd09193">
    <property type="entry name" value="PLDc_mTdp1_1"/>
    <property type="match status" value="1"/>
</dbReference>
<evidence type="ECO:0000256" key="1">
    <source>
        <dbReference type="ARBA" id="ARBA00004123"/>
    </source>
</evidence>
<dbReference type="PANTHER" id="PTHR12415:SF0">
    <property type="entry name" value="TYROSYL-DNA PHOSPHODIESTERASE 1"/>
    <property type="match status" value="1"/>
</dbReference>
<feature type="domain" description="PBZ-type" evidence="13">
    <location>
        <begin position="6"/>
        <end position="30"/>
    </location>
</feature>
<keyword evidence="5" id="KW-0378">Hydrolase</keyword>
<evidence type="ECO:0000256" key="12">
    <source>
        <dbReference type="SAM" id="MobiDB-lite"/>
    </source>
</evidence>
<dbReference type="RefSeq" id="XP_014475675.1">
    <property type="nucleotide sequence ID" value="XM_014620189.1"/>
</dbReference>
<evidence type="ECO:0000256" key="3">
    <source>
        <dbReference type="ARBA" id="ARBA00022722"/>
    </source>
</evidence>
<dbReference type="SUPFAM" id="SSF56024">
    <property type="entry name" value="Phospholipase D/nuclease"/>
    <property type="match status" value="2"/>
</dbReference>
<evidence type="ECO:0000256" key="4">
    <source>
        <dbReference type="ARBA" id="ARBA00022763"/>
    </source>
</evidence>
<evidence type="ECO:0000256" key="7">
    <source>
        <dbReference type="ARBA" id="ARBA00023204"/>
    </source>
</evidence>
<evidence type="ECO:0000256" key="5">
    <source>
        <dbReference type="ARBA" id="ARBA00022801"/>
    </source>
</evidence>
<feature type="site" description="Interaction with DNA" evidence="11">
    <location>
        <position position="602"/>
    </location>
</feature>
<feature type="binding site" evidence="10">
    <location>
        <position position="350"/>
    </location>
    <ligand>
        <name>substrate</name>
    </ligand>
</feature>
<gene>
    <name evidence="15" type="primary">LOC106744995</name>
</gene>
<dbReference type="OrthoDB" id="47785at2759"/>
<protein>
    <submittedName>
        <fullName evidence="15">Probable tyrosyl-DNA phosphodiesterase</fullName>
    </submittedName>
</protein>
<dbReference type="CTD" id="33530"/>
<dbReference type="KEGG" id="dqu:106744995"/>
<evidence type="ECO:0000256" key="11">
    <source>
        <dbReference type="PIRSR" id="PIRSR610347-3"/>
    </source>
</evidence>
<keyword evidence="8" id="KW-0539">Nucleus</keyword>
<dbReference type="GO" id="GO:0003697">
    <property type="term" value="F:single-stranded DNA binding"/>
    <property type="evidence" value="ECO:0007669"/>
    <property type="project" value="TreeGrafter"/>
</dbReference>
<comment type="similarity">
    <text evidence="2">Belongs to the tyrosyl-DNA phosphodiesterase family.</text>
</comment>
<reference evidence="15" key="1">
    <citation type="submission" date="2025-08" db="UniProtKB">
        <authorList>
            <consortium name="RefSeq"/>
        </authorList>
    </citation>
    <scope>IDENTIFICATION</scope>
</reference>
<proteinExistence type="inferred from homology"/>
<feature type="active site" description="Proton donor/acceptor" evidence="9">
    <location>
        <position position="577"/>
    </location>
</feature>
<feature type="compositionally biased region" description="Low complexity" evidence="12">
    <location>
        <begin position="86"/>
        <end position="100"/>
    </location>
</feature>
<name>A0A6P3XBK5_DINQU</name>
<dbReference type="GO" id="GO:0017005">
    <property type="term" value="F:3'-tyrosyl-DNA phosphodiesterase activity"/>
    <property type="evidence" value="ECO:0007669"/>
    <property type="project" value="TreeGrafter"/>
</dbReference>
<feature type="compositionally biased region" description="Basic and acidic residues" evidence="12">
    <location>
        <begin position="165"/>
        <end position="175"/>
    </location>
</feature>
<evidence type="ECO:0000313" key="15">
    <source>
        <dbReference type="RefSeq" id="XP_014475675.1"/>
    </source>
</evidence>
<dbReference type="GeneID" id="106744995"/>
<keyword evidence="14" id="KW-1185">Reference proteome</keyword>
<feature type="compositionally biased region" description="Basic and acidic residues" evidence="12">
    <location>
        <begin position="136"/>
        <end position="148"/>
    </location>
</feature>
<dbReference type="GO" id="GO:0003690">
    <property type="term" value="F:double-stranded DNA binding"/>
    <property type="evidence" value="ECO:0007669"/>
    <property type="project" value="TreeGrafter"/>
</dbReference>
<dbReference type="PANTHER" id="PTHR12415">
    <property type="entry name" value="TYROSYL-DNA PHOSPHODIESTERASE 1"/>
    <property type="match status" value="1"/>
</dbReference>
<evidence type="ECO:0000313" key="14">
    <source>
        <dbReference type="Proteomes" id="UP000515204"/>
    </source>
</evidence>
<feature type="compositionally biased region" description="Low complexity" evidence="12">
    <location>
        <begin position="180"/>
        <end position="205"/>
    </location>
</feature>
<evidence type="ECO:0000256" key="6">
    <source>
        <dbReference type="ARBA" id="ARBA00022839"/>
    </source>
</evidence>
<evidence type="ECO:0000256" key="9">
    <source>
        <dbReference type="PIRSR" id="PIRSR610347-1"/>
    </source>
</evidence>
<dbReference type="InterPro" id="IPR019406">
    <property type="entry name" value="APLF_PBZ"/>
</dbReference>
<evidence type="ECO:0000256" key="10">
    <source>
        <dbReference type="PIRSR" id="PIRSR610347-2"/>
    </source>
</evidence>
<keyword evidence="3" id="KW-0540">Nuclease</keyword>
<feature type="compositionally biased region" description="Basic and acidic residues" evidence="12">
    <location>
        <begin position="101"/>
        <end position="125"/>
    </location>
</feature>
<dbReference type="Pfam" id="PF10283">
    <property type="entry name" value="zf-CCHH"/>
    <property type="match status" value="1"/>
</dbReference>